<evidence type="ECO:0000256" key="1">
    <source>
        <dbReference type="SAM" id="MobiDB-lite"/>
    </source>
</evidence>
<evidence type="ECO:0000313" key="3">
    <source>
        <dbReference type="EMBL" id="KAF2461639.1"/>
    </source>
</evidence>
<keyword evidence="2" id="KW-0472">Membrane</keyword>
<feature type="region of interest" description="Disordered" evidence="1">
    <location>
        <begin position="84"/>
        <end position="104"/>
    </location>
</feature>
<name>A0A6A6PCV3_9PEZI</name>
<proteinExistence type="predicted"/>
<sequence length="104" mass="12476">MKTFTLEFQMSFQSTFCLMFLSAFMFVELFLTIWHTYYYICRSRPNASPRSQHPEQTCATKLELDAENWYSFQRPDWRVLCPEPRASSASTRSSYGYGRIRNWQ</sequence>
<organism evidence="3 4">
    <name type="scientific">Lineolata rhizophorae</name>
    <dbReference type="NCBI Taxonomy" id="578093"/>
    <lineage>
        <taxon>Eukaryota</taxon>
        <taxon>Fungi</taxon>
        <taxon>Dikarya</taxon>
        <taxon>Ascomycota</taxon>
        <taxon>Pezizomycotina</taxon>
        <taxon>Dothideomycetes</taxon>
        <taxon>Dothideomycetes incertae sedis</taxon>
        <taxon>Lineolatales</taxon>
        <taxon>Lineolataceae</taxon>
        <taxon>Lineolata</taxon>
    </lineage>
</organism>
<evidence type="ECO:0000256" key="2">
    <source>
        <dbReference type="SAM" id="Phobius"/>
    </source>
</evidence>
<dbReference type="AlphaFoldDB" id="A0A6A6PCV3"/>
<keyword evidence="2" id="KW-1133">Transmembrane helix</keyword>
<keyword evidence="2" id="KW-0812">Transmembrane</keyword>
<accession>A0A6A6PCV3</accession>
<dbReference type="Proteomes" id="UP000799766">
    <property type="component" value="Unassembled WGS sequence"/>
</dbReference>
<evidence type="ECO:0000313" key="4">
    <source>
        <dbReference type="Proteomes" id="UP000799766"/>
    </source>
</evidence>
<reference evidence="3" key="1">
    <citation type="journal article" date="2020" name="Stud. Mycol.">
        <title>101 Dothideomycetes genomes: a test case for predicting lifestyles and emergence of pathogens.</title>
        <authorList>
            <person name="Haridas S."/>
            <person name="Albert R."/>
            <person name="Binder M."/>
            <person name="Bloem J."/>
            <person name="Labutti K."/>
            <person name="Salamov A."/>
            <person name="Andreopoulos B."/>
            <person name="Baker S."/>
            <person name="Barry K."/>
            <person name="Bills G."/>
            <person name="Bluhm B."/>
            <person name="Cannon C."/>
            <person name="Castanera R."/>
            <person name="Culley D."/>
            <person name="Daum C."/>
            <person name="Ezra D."/>
            <person name="Gonzalez J."/>
            <person name="Henrissat B."/>
            <person name="Kuo A."/>
            <person name="Liang C."/>
            <person name="Lipzen A."/>
            <person name="Lutzoni F."/>
            <person name="Magnuson J."/>
            <person name="Mondo S."/>
            <person name="Nolan M."/>
            <person name="Ohm R."/>
            <person name="Pangilinan J."/>
            <person name="Park H.-J."/>
            <person name="Ramirez L."/>
            <person name="Alfaro M."/>
            <person name="Sun H."/>
            <person name="Tritt A."/>
            <person name="Yoshinaga Y."/>
            <person name="Zwiers L.-H."/>
            <person name="Turgeon B."/>
            <person name="Goodwin S."/>
            <person name="Spatafora J."/>
            <person name="Crous P."/>
            <person name="Grigoriev I."/>
        </authorList>
    </citation>
    <scope>NUCLEOTIDE SEQUENCE</scope>
    <source>
        <strain evidence="3">ATCC 16933</strain>
    </source>
</reference>
<feature type="transmembrane region" description="Helical" evidence="2">
    <location>
        <begin position="12"/>
        <end position="40"/>
    </location>
</feature>
<protein>
    <submittedName>
        <fullName evidence="3">Uncharacterized protein</fullName>
    </submittedName>
</protein>
<dbReference type="EMBL" id="MU001671">
    <property type="protein sequence ID" value="KAF2461639.1"/>
    <property type="molecule type" value="Genomic_DNA"/>
</dbReference>
<gene>
    <name evidence="3" type="ORF">BDY21DRAFT_332783</name>
</gene>
<keyword evidence="4" id="KW-1185">Reference proteome</keyword>